<evidence type="ECO:0000313" key="2">
    <source>
        <dbReference type="EMBL" id="OEJ76789.1"/>
    </source>
</evidence>
<dbReference type="STRING" id="1781255.BH720_02090"/>
<feature type="region of interest" description="Disordered" evidence="1">
    <location>
        <begin position="1"/>
        <end position="37"/>
    </location>
</feature>
<reference evidence="2" key="1">
    <citation type="submission" date="2016-09" db="EMBL/GenBank/DDBJ databases">
        <title>Draft genome of thermotolerant cyanobacterium Desertifilum sp. strain IPPAS B-1220.</title>
        <authorList>
            <person name="Sinetova M.A."/>
            <person name="Bolakhan K."/>
            <person name="Zayadan B.K."/>
            <person name="Mironov K.S."/>
            <person name="Ustinova V."/>
            <person name="Kupriyanova E.V."/>
            <person name="Sidorov R.A."/>
            <person name="Skrypnik A.N."/>
            <person name="Gogoleva N.E."/>
            <person name="Gogolev Y.V."/>
            <person name="Los D.A."/>
        </authorList>
    </citation>
    <scope>NUCLEOTIDE SEQUENCE [LARGE SCALE GENOMIC DNA]</scope>
    <source>
        <strain evidence="2">IPPAS B-1220</strain>
    </source>
</reference>
<organism evidence="2">
    <name type="scientific">Desertifilum tharense IPPAS B-1220</name>
    <dbReference type="NCBI Taxonomy" id="1781255"/>
    <lineage>
        <taxon>Bacteria</taxon>
        <taxon>Bacillati</taxon>
        <taxon>Cyanobacteriota</taxon>
        <taxon>Cyanophyceae</taxon>
        <taxon>Desertifilales</taxon>
        <taxon>Desertifilaceae</taxon>
        <taxon>Desertifilum</taxon>
    </lineage>
</organism>
<evidence type="ECO:0000256" key="1">
    <source>
        <dbReference type="SAM" id="MobiDB-lite"/>
    </source>
</evidence>
<dbReference type="RefSeq" id="WP_069965498.1">
    <property type="nucleotide sequence ID" value="NZ_CM124774.1"/>
</dbReference>
<feature type="compositionally biased region" description="Basic and acidic residues" evidence="1">
    <location>
        <begin position="1"/>
        <end position="18"/>
    </location>
</feature>
<accession>A0A1E5QQ46</accession>
<gene>
    <name evidence="2" type="ORF">BH720_02090</name>
</gene>
<comment type="caution">
    <text evidence="2">The sequence shown here is derived from an EMBL/GenBank/DDBJ whole genome shotgun (WGS) entry which is preliminary data.</text>
</comment>
<dbReference type="EMBL" id="MJGC01000025">
    <property type="protein sequence ID" value="OEJ76789.1"/>
    <property type="molecule type" value="Genomic_DNA"/>
</dbReference>
<dbReference type="AlphaFoldDB" id="A0A1E5QQ46"/>
<dbReference type="OrthoDB" id="282393at2"/>
<name>A0A1E5QQ46_9CYAN</name>
<evidence type="ECO:0008006" key="3">
    <source>
        <dbReference type="Google" id="ProtNLM"/>
    </source>
</evidence>
<sequence>MNPDRHRDLDDRDRKVTHPDANPDPISGEPGSHPVGTGVGAAGLGAVGAALGGVIAGPVGAVVGAAGGAVAGGLMGKGIAESVDPTVEDAYWRENYVTRRYYNSAYDYNDYQPAYRTGFEGYAKYANTGRSYDEFEPELQRDYETRYPDARLRWPEARYASRDAWDRIHHNARRETRADDFR</sequence>
<proteinExistence type="predicted"/>
<protein>
    <recommendedName>
        <fullName evidence="3">Glycine zipper domain-containing protein</fullName>
    </recommendedName>
</protein>